<dbReference type="GO" id="GO:0006915">
    <property type="term" value="P:apoptotic process"/>
    <property type="evidence" value="ECO:0007669"/>
    <property type="project" value="UniProtKB-KW"/>
</dbReference>
<keyword evidence="1" id="KW-0053">Apoptosis</keyword>
<accession>A0A8W8J4Y5</accession>
<feature type="compositionally biased region" description="Polar residues" evidence="2">
    <location>
        <begin position="158"/>
        <end position="167"/>
    </location>
</feature>
<dbReference type="InterPro" id="IPR036834">
    <property type="entry name" value="Bcl-2-like_sf"/>
</dbReference>
<evidence type="ECO:0000256" key="2">
    <source>
        <dbReference type="SAM" id="MobiDB-lite"/>
    </source>
</evidence>
<keyword evidence="4" id="KW-1185">Reference proteome</keyword>
<feature type="region of interest" description="Disordered" evidence="2">
    <location>
        <begin position="283"/>
        <end position="323"/>
    </location>
</feature>
<dbReference type="Proteomes" id="UP000005408">
    <property type="component" value="Unassembled WGS sequence"/>
</dbReference>
<feature type="compositionally biased region" description="Polar residues" evidence="2">
    <location>
        <begin position="471"/>
        <end position="485"/>
    </location>
</feature>
<feature type="region of interest" description="Disordered" evidence="2">
    <location>
        <begin position="158"/>
        <end position="264"/>
    </location>
</feature>
<dbReference type="PROSITE" id="PS50062">
    <property type="entry name" value="BCL2_FAMILY"/>
    <property type="match status" value="1"/>
</dbReference>
<name>A0A8W8J4Y5_MAGGI</name>
<feature type="region of interest" description="Disordered" evidence="2">
    <location>
        <begin position="417"/>
        <end position="446"/>
    </location>
</feature>
<feature type="compositionally biased region" description="Basic residues" evidence="2">
    <location>
        <begin position="242"/>
        <end position="253"/>
    </location>
</feature>
<evidence type="ECO:0000256" key="1">
    <source>
        <dbReference type="ARBA" id="ARBA00022703"/>
    </source>
</evidence>
<reference evidence="3" key="1">
    <citation type="submission" date="2022-08" db="UniProtKB">
        <authorList>
            <consortium name="EnsemblMetazoa"/>
        </authorList>
    </citation>
    <scope>IDENTIFICATION</scope>
    <source>
        <strain evidence="3">05x7-T-G4-1.051#20</strain>
    </source>
</reference>
<dbReference type="EnsemblMetazoa" id="G16771.14">
    <property type="protein sequence ID" value="G16771.14:cds"/>
    <property type="gene ID" value="G16771"/>
</dbReference>
<dbReference type="SUPFAM" id="SSF56854">
    <property type="entry name" value="Bcl-2 inhibitors of programmed cell death"/>
    <property type="match status" value="1"/>
</dbReference>
<dbReference type="InterPro" id="IPR002475">
    <property type="entry name" value="Bcl2-like"/>
</dbReference>
<organism evidence="3 4">
    <name type="scientific">Magallana gigas</name>
    <name type="common">Pacific oyster</name>
    <name type="synonym">Crassostrea gigas</name>
    <dbReference type="NCBI Taxonomy" id="29159"/>
    <lineage>
        <taxon>Eukaryota</taxon>
        <taxon>Metazoa</taxon>
        <taxon>Spiralia</taxon>
        <taxon>Lophotrochozoa</taxon>
        <taxon>Mollusca</taxon>
        <taxon>Bivalvia</taxon>
        <taxon>Autobranchia</taxon>
        <taxon>Pteriomorphia</taxon>
        <taxon>Ostreida</taxon>
        <taxon>Ostreoidea</taxon>
        <taxon>Ostreidae</taxon>
        <taxon>Magallana</taxon>
    </lineage>
</organism>
<protein>
    <submittedName>
        <fullName evidence="3">Uncharacterized protein</fullName>
    </submittedName>
</protein>
<dbReference type="GO" id="GO:0042981">
    <property type="term" value="P:regulation of apoptotic process"/>
    <property type="evidence" value="ECO:0007669"/>
    <property type="project" value="InterPro"/>
</dbReference>
<feature type="compositionally biased region" description="Basic and acidic residues" evidence="2">
    <location>
        <begin position="350"/>
        <end position="362"/>
    </location>
</feature>
<dbReference type="Gene3D" id="1.10.437.10">
    <property type="entry name" value="Blc2-like"/>
    <property type="match status" value="1"/>
</dbReference>
<feature type="region of interest" description="Disordered" evidence="2">
    <location>
        <begin position="344"/>
        <end position="374"/>
    </location>
</feature>
<feature type="compositionally biased region" description="Basic and acidic residues" evidence="2">
    <location>
        <begin position="428"/>
        <end position="446"/>
    </location>
</feature>
<feature type="compositionally biased region" description="Basic and acidic residues" evidence="2">
    <location>
        <begin position="171"/>
        <end position="182"/>
    </location>
</feature>
<dbReference type="AlphaFoldDB" id="A0A8W8J4Y5"/>
<feature type="compositionally biased region" description="Basic and acidic residues" evidence="2">
    <location>
        <begin position="284"/>
        <end position="302"/>
    </location>
</feature>
<feature type="region of interest" description="Disordered" evidence="2">
    <location>
        <begin position="469"/>
        <end position="490"/>
    </location>
</feature>
<sequence>MWSVIEARDIRPCGVTALCVAHDVSLPGPCTRISTHTRTTEERGRGFYQILPVYTSMPENKKMPQRIIGRRPTMPMRKGERESLSELISQEPLVPPRTELTGSDGFMAVALKRSDSYKQATSKENRISVLFGSNSDFNKKDYDKEKYRTLPSQIGTVRLTSRATSGQRQKRSSDTRMFDRQESGIVPSPDTDEDQKSSGSARKKKSRLQKVKERILHSFQRQTITETERLHRKRERQERQRTARVRKKKKKMKSSSLEVIQEQTEMPQSRLKRIFSFRRPRKVYAGDEDHSKSTTGKAEGDTKNIGTPGARGAGVSIHPQDNVDGTLNPVDAVFKSMIFGEISRDNSTTGERKEHAPARTDKGGLSLDLSSPNRGRRRLVRRITSREEVKEQVVNGSFRSQRETRYSRQVSLYSDVEVDGDETDAPDTTEKHKKDGRPFEVLSEEEKEHRIAEVASRLKLIGDKAVERYNTESSSSGLESPQGQGPTARADDQLVQQLVEEFRKEGDRFSREYKLGSLTPVVLDIARQHTYAQFRHVVHSSLQHSVGWEQIALYFYLTRTAVHVAKGSVSVAHMAYQYFRETYSGWVEERGGWETMLEETDCELD</sequence>
<evidence type="ECO:0000313" key="4">
    <source>
        <dbReference type="Proteomes" id="UP000005408"/>
    </source>
</evidence>
<evidence type="ECO:0000313" key="3">
    <source>
        <dbReference type="EnsemblMetazoa" id="G16771.14:cds"/>
    </source>
</evidence>
<proteinExistence type="predicted"/>
<feature type="compositionally biased region" description="Acidic residues" evidence="2">
    <location>
        <begin position="417"/>
        <end position="427"/>
    </location>
</feature>